<accession>A0ABU2B8K3</accession>
<dbReference type="EMBL" id="JAVDYF010000001">
    <property type="protein sequence ID" value="MDR7354344.1"/>
    <property type="molecule type" value="Genomic_DNA"/>
</dbReference>
<proteinExistence type="predicted"/>
<gene>
    <name evidence="2" type="ORF">J2S37_000882</name>
</gene>
<keyword evidence="3" id="KW-1185">Reference proteome</keyword>
<evidence type="ECO:0000313" key="3">
    <source>
        <dbReference type="Proteomes" id="UP001183619"/>
    </source>
</evidence>
<feature type="transmembrane region" description="Helical" evidence="1">
    <location>
        <begin position="42"/>
        <end position="59"/>
    </location>
</feature>
<reference evidence="2 3" key="1">
    <citation type="submission" date="2023-07" db="EMBL/GenBank/DDBJ databases">
        <title>Sequencing the genomes of 1000 actinobacteria strains.</title>
        <authorList>
            <person name="Klenk H.-P."/>
        </authorList>
    </citation>
    <scope>NUCLEOTIDE SEQUENCE [LARGE SCALE GENOMIC DNA]</scope>
    <source>
        <strain evidence="2 3">DSM 44508</strain>
    </source>
</reference>
<name>A0ABU2B8K3_9CORY</name>
<protein>
    <submittedName>
        <fullName evidence="2">Uncharacterized protein</fullName>
    </submittedName>
</protein>
<feature type="transmembrane region" description="Helical" evidence="1">
    <location>
        <begin position="15"/>
        <end position="36"/>
    </location>
</feature>
<evidence type="ECO:0000313" key="2">
    <source>
        <dbReference type="EMBL" id="MDR7354344.1"/>
    </source>
</evidence>
<comment type="caution">
    <text evidence="2">The sequence shown here is derived from an EMBL/GenBank/DDBJ whole genome shotgun (WGS) entry which is preliminary data.</text>
</comment>
<dbReference type="RefSeq" id="WP_277103470.1">
    <property type="nucleotide sequence ID" value="NZ_BAAAJS010000079.1"/>
</dbReference>
<evidence type="ECO:0000256" key="1">
    <source>
        <dbReference type="SAM" id="Phobius"/>
    </source>
</evidence>
<keyword evidence="1" id="KW-1133">Transmembrane helix</keyword>
<dbReference type="Proteomes" id="UP001183619">
    <property type="component" value="Unassembled WGS sequence"/>
</dbReference>
<sequence length="114" mass="12855">MSYPSFPPSPYRRPVIKTVCAIITAALGIFLIIGGIMILDPFGIFIGTSWSLPGVWFLYQEKLTQQGRPQPRRWWLITLLSIGFFIASTFFIDDTSLPTTSFRGCEGNCFETQP</sequence>
<feature type="transmembrane region" description="Helical" evidence="1">
    <location>
        <begin position="74"/>
        <end position="92"/>
    </location>
</feature>
<keyword evidence="1" id="KW-0472">Membrane</keyword>
<organism evidence="2 3">
    <name type="scientific">Corynebacterium felinum</name>
    <dbReference type="NCBI Taxonomy" id="131318"/>
    <lineage>
        <taxon>Bacteria</taxon>
        <taxon>Bacillati</taxon>
        <taxon>Actinomycetota</taxon>
        <taxon>Actinomycetes</taxon>
        <taxon>Mycobacteriales</taxon>
        <taxon>Corynebacteriaceae</taxon>
        <taxon>Corynebacterium</taxon>
    </lineage>
</organism>
<keyword evidence="1" id="KW-0812">Transmembrane</keyword>